<dbReference type="PROSITE" id="PS00061">
    <property type="entry name" value="ADH_SHORT"/>
    <property type="match status" value="1"/>
</dbReference>
<comment type="similarity">
    <text evidence="1">Belongs to the short-chain dehydrogenases/reductases (SDR) family.</text>
</comment>
<name>A0ABN2AH27_9ACTN</name>
<dbReference type="PRINTS" id="PR00080">
    <property type="entry name" value="SDRFAMILY"/>
</dbReference>
<dbReference type="SUPFAM" id="SSF51735">
    <property type="entry name" value="NAD(P)-binding Rossmann-fold domains"/>
    <property type="match status" value="1"/>
</dbReference>
<dbReference type="PANTHER" id="PTHR42760">
    <property type="entry name" value="SHORT-CHAIN DEHYDROGENASES/REDUCTASES FAMILY MEMBER"/>
    <property type="match status" value="1"/>
</dbReference>
<dbReference type="Pfam" id="PF13561">
    <property type="entry name" value="adh_short_C2"/>
    <property type="match status" value="1"/>
</dbReference>
<proteinExistence type="inferred from homology"/>
<dbReference type="Gene3D" id="3.40.50.720">
    <property type="entry name" value="NAD(P)-binding Rossmann-like Domain"/>
    <property type="match status" value="1"/>
</dbReference>
<comment type="caution">
    <text evidence="3">The sequence shown here is derived from an EMBL/GenBank/DDBJ whole genome shotgun (WGS) entry which is preliminary data.</text>
</comment>
<evidence type="ECO:0000313" key="3">
    <source>
        <dbReference type="EMBL" id="GAA1518856.1"/>
    </source>
</evidence>
<dbReference type="PRINTS" id="PR00081">
    <property type="entry name" value="GDHRDH"/>
</dbReference>
<sequence length="259" mass="26983">MNGVRSSFLSTGLDGHVALVTGAGSGIGRAVSERLAKAGANVCVADVDYDSSEETCDLVRQAGGAAMAVEMDVTSVHAVDSGFQEVIDKWHSPTIVVNCAGWDRMHRFVETDRDFWDKVISVNYVGTLTVTQRATREMIARRTGGHVVNVVSDAARVGSSGEAVYAGAKAAVVGFTKSLAREVARHGINANAVAPGPTETPLFHSLDEGIRNAVVRAIPLGRIADPREVAAAVAFLASDDASYITGQVLSVSGGLTMAG</sequence>
<keyword evidence="2" id="KW-0560">Oxidoreductase</keyword>
<dbReference type="InterPro" id="IPR036291">
    <property type="entry name" value="NAD(P)-bd_dom_sf"/>
</dbReference>
<evidence type="ECO:0000256" key="1">
    <source>
        <dbReference type="ARBA" id="ARBA00006484"/>
    </source>
</evidence>
<dbReference type="Proteomes" id="UP001500842">
    <property type="component" value="Unassembled WGS sequence"/>
</dbReference>
<keyword evidence="4" id="KW-1185">Reference proteome</keyword>
<dbReference type="InterPro" id="IPR020904">
    <property type="entry name" value="Sc_DH/Rdtase_CS"/>
</dbReference>
<organism evidence="3 4">
    <name type="scientific">Nocardioides humi</name>
    <dbReference type="NCBI Taxonomy" id="449461"/>
    <lineage>
        <taxon>Bacteria</taxon>
        <taxon>Bacillati</taxon>
        <taxon>Actinomycetota</taxon>
        <taxon>Actinomycetes</taxon>
        <taxon>Propionibacteriales</taxon>
        <taxon>Nocardioidaceae</taxon>
        <taxon>Nocardioides</taxon>
    </lineage>
</organism>
<reference evidence="3 4" key="1">
    <citation type="journal article" date="2019" name="Int. J. Syst. Evol. Microbiol.">
        <title>The Global Catalogue of Microorganisms (GCM) 10K type strain sequencing project: providing services to taxonomists for standard genome sequencing and annotation.</title>
        <authorList>
            <consortium name="The Broad Institute Genomics Platform"/>
            <consortium name="The Broad Institute Genome Sequencing Center for Infectious Disease"/>
            <person name="Wu L."/>
            <person name="Ma J."/>
        </authorList>
    </citation>
    <scope>NUCLEOTIDE SEQUENCE [LARGE SCALE GENOMIC DNA]</scope>
    <source>
        <strain evidence="3 4">JCM 14942</strain>
    </source>
</reference>
<accession>A0ABN2AH27</accession>
<protein>
    <submittedName>
        <fullName evidence="3">Glucose 1-dehydrogenase</fullName>
    </submittedName>
</protein>
<dbReference type="EMBL" id="BAAAOR010000017">
    <property type="protein sequence ID" value="GAA1518856.1"/>
    <property type="molecule type" value="Genomic_DNA"/>
</dbReference>
<dbReference type="PANTHER" id="PTHR42760:SF133">
    <property type="entry name" value="3-OXOACYL-[ACYL-CARRIER-PROTEIN] REDUCTASE"/>
    <property type="match status" value="1"/>
</dbReference>
<evidence type="ECO:0000256" key="2">
    <source>
        <dbReference type="ARBA" id="ARBA00023002"/>
    </source>
</evidence>
<evidence type="ECO:0000313" key="4">
    <source>
        <dbReference type="Proteomes" id="UP001500842"/>
    </source>
</evidence>
<dbReference type="NCBIfam" id="NF005559">
    <property type="entry name" value="PRK07231.1"/>
    <property type="match status" value="1"/>
</dbReference>
<gene>
    <name evidence="3" type="ORF">GCM10009788_23580</name>
</gene>
<dbReference type="InterPro" id="IPR002347">
    <property type="entry name" value="SDR_fam"/>
</dbReference>